<dbReference type="InterPro" id="IPR002999">
    <property type="entry name" value="Tudor"/>
</dbReference>
<evidence type="ECO:0000256" key="4">
    <source>
        <dbReference type="ARBA" id="ARBA00023187"/>
    </source>
</evidence>
<dbReference type="CDD" id="cd22852">
    <property type="entry name" value="SMN_C"/>
    <property type="match status" value="1"/>
</dbReference>
<dbReference type="Pfam" id="PF06003">
    <property type="entry name" value="SMN_Tudor"/>
    <property type="match status" value="1"/>
</dbReference>
<evidence type="ECO:0000256" key="1">
    <source>
        <dbReference type="ARBA" id="ARBA00004408"/>
    </source>
</evidence>
<dbReference type="PROSITE" id="PS50304">
    <property type="entry name" value="TUDOR"/>
    <property type="match status" value="1"/>
</dbReference>
<proteinExistence type="inferred from homology"/>
<evidence type="ECO:0000259" key="7">
    <source>
        <dbReference type="PROSITE" id="PS50304"/>
    </source>
</evidence>
<evidence type="ECO:0000256" key="3">
    <source>
        <dbReference type="ARBA" id="ARBA00022664"/>
    </source>
</evidence>
<dbReference type="SMART" id="SM00333">
    <property type="entry name" value="TUDOR"/>
    <property type="match status" value="1"/>
</dbReference>
<accession>A0A5K3ELV3</accession>
<dbReference type="CDD" id="cd21182">
    <property type="entry name" value="Tudor_SMN_SPF30-like"/>
    <property type="match status" value="1"/>
</dbReference>
<keyword evidence="5" id="KW-0539">Nucleus</keyword>
<sequence length="303" mass="33665">MWSYGDLCIYKSARSGNSFGCVKDVDCDSKQLLISPLTQDDKIEWVPAAYAVPISSEKALSSTELQQLNDSFFKAKLQSAISLEDSEELVRQFAGKVFSESESAKSLWNVGDICVCRWREDGEWYYAEIVKIFPSTQTCLVSFLYYENAESGIRLSNIFPVDAPEARLVKDEDNIRIACDRLRRVVSVEELCPQLECMSTSEAAQPTLMDSDSQVKWAGEGAPPPPRSGPGEQEVGAAMPTEKPAEQPSLPVPPPLALPPNWRSLLLSSYGDDETAFRALLTSWFMCGYYTGYFEGLKDGKSK</sequence>
<feature type="domain" description="Tudor" evidence="7">
    <location>
        <begin position="107"/>
        <end position="171"/>
    </location>
</feature>
<dbReference type="SUPFAM" id="SSF63748">
    <property type="entry name" value="Tudor/PWWP/MBT"/>
    <property type="match status" value="1"/>
</dbReference>
<dbReference type="Gene3D" id="2.30.30.140">
    <property type="match status" value="1"/>
</dbReference>
<keyword evidence="3" id="KW-0507">mRNA processing</keyword>
<organism evidence="8">
    <name type="scientific">Mesocestoides corti</name>
    <name type="common">Flatworm</name>
    <dbReference type="NCBI Taxonomy" id="53468"/>
    <lineage>
        <taxon>Eukaryota</taxon>
        <taxon>Metazoa</taxon>
        <taxon>Spiralia</taxon>
        <taxon>Lophotrochozoa</taxon>
        <taxon>Platyhelminthes</taxon>
        <taxon>Cestoda</taxon>
        <taxon>Eucestoda</taxon>
        <taxon>Cyclophyllidea</taxon>
        <taxon>Mesocestoididae</taxon>
        <taxon>Mesocestoides</taxon>
    </lineage>
</organism>
<dbReference type="Pfam" id="PF20635">
    <property type="entry name" value="SMN_YG-box"/>
    <property type="match status" value="1"/>
</dbReference>
<comment type="similarity">
    <text evidence="2">Belongs to the SMN family.</text>
</comment>
<evidence type="ECO:0000256" key="5">
    <source>
        <dbReference type="ARBA" id="ARBA00023242"/>
    </source>
</evidence>
<name>A0A5K3ELV3_MESCO</name>
<dbReference type="GO" id="GO:0008380">
    <property type="term" value="P:RNA splicing"/>
    <property type="evidence" value="ECO:0007669"/>
    <property type="project" value="UniProtKB-KW"/>
</dbReference>
<keyword evidence="4" id="KW-0508">mRNA splicing</keyword>
<evidence type="ECO:0000313" key="8">
    <source>
        <dbReference type="WBParaSite" id="MCU_001159-RA"/>
    </source>
</evidence>
<evidence type="ECO:0000256" key="6">
    <source>
        <dbReference type="SAM" id="MobiDB-lite"/>
    </source>
</evidence>
<feature type="region of interest" description="Disordered" evidence="6">
    <location>
        <begin position="207"/>
        <end position="252"/>
    </location>
</feature>
<dbReference type="InterPro" id="IPR010304">
    <property type="entry name" value="SMN_Tudor"/>
</dbReference>
<protein>
    <submittedName>
        <fullName evidence="8">Tudor domain-containing protein</fullName>
    </submittedName>
</protein>
<evidence type="ECO:0000256" key="2">
    <source>
        <dbReference type="ARBA" id="ARBA00005371"/>
    </source>
</evidence>
<reference evidence="8" key="1">
    <citation type="submission" date="2019-11" db="UniProtKB">
        <authorList>
            <consortium name="WormBaseParasite"/>
        </authorList>
    </citation>
    <scope>IDENTIFICATION</scope>
</reference>
<dbReference type="WBParaSite" id="MCU_001159-RA">
    <property type="protein sequence ID" value="MCU_001159-RA"/>
    <property type="gene ID" value="MCU_001159"/>
</dbReference>
<dbReference type="InterPro" id="IPR047313">
    <property type="entry name" value="SMN_C"/>
</dbReference>
<comment type="subcellular location">
    <subcellularLocation>
        <location evidence="1">Nucleus</location>
        <location evidence="1">Cajal body</location>
    </subcellularLocation>
</comment>
<dbReference type="AlphaFoldDB" id="A0A5K3ELV3"/>
<dbReference type="GO" id="GO:0006397">
    <property type="term" value="P:mRNA processing"/>
    <property type="evidence" value="ECO:0007669"/>
    <property type="project" value="UniProtKB-KW"/>
</dbReference>
<dbReference type="GO" id="GO:0005737">
    <property type="term" value="C:cytoplasm"/>
    <property type="evidence" value="ECO:0007669"/>
    <property type="project" value="InterPro"/>
</dbReference>
<dbReference type="GO" id="GO:0003723">
    <property type="term" value="F:RNA binding"/>
    <property type="evidence" value="ECO:0007669"/>
    <property type="project" value="InterPro"/>
</dbReference>
<dbReference type="GO" id="GO:0015030">
    <property type="term" value="C:Cajal body"/>
    <property type="evidence" value="ECO:0007669"/>
    <property type="project" value="UniProtKB-SubCell"/>
</dbReference>